<dbReference type="RefSeq" id="WP_015686988.1">
    <property type="nucleotide sequence ID" value="NC_017082.1"/>
</dbReference>
<dbReference type="AlphaFoldDB" id="A0AAI8QDS8"/>
<evidence type="ECO:0000313" key="1">
    <source>
        <dbReference type="EMBL" id="BAL77709.1"/>
    </source>
</evidence>
<accession>A0AAI8QDS8</accession>
<organism evidence="1 2">
    <name type="scientific">Bradyrhizobium cosmicum</name>
    <dbReference type="NCBI Taxonomy" id="1404864"/>
    <lineage>
        <taxon>Bacteria</taxon>
        <taxon>Pseudomonadati</taxon>
        <taxon>Pseudomonadota</taxon>
        <taxon>Alphaproteobacteria</taxon>
        <taxon>Hyphomicrobiales</taxon>
        <taxon>Nitrobacteraceae</taxon>
        <taxon>Bradyrhizobium</taxon>
    </lineage>
</organism>
<dbReference type="Proteomes" id="UP000007886">
    <property type="component" value="Chromosome"/>
</dbReference>
<gene>
    <name evidence="1" type="ORF">S23_45150</name>
</gene>
<dbReference type="KEGG" id="brs:S23_45150"/>
<proteinExistence type="predicted"/>
<dbReference type="EMBL" id="AP012279">
    <property type="protein sequence ID" value="BAL77709.1"/>
    <property type="molecule type" value="Genomic_DNA"/>
</dbReference>
<evidence type="ECO:0000313" key="2">
    <source>
        <dbReference type="Proteomes" id="UP000007886"/>
    </source>
</evidence>
<keyword evidence="2" id="KW-1185">Reference proteome</keyword>
<protein>
    <submittedName>
        <fullName evidence="1">HlyD family secretion protein</fullName>
    </submittedName>
</protein>
<reference evidence="1 2" key="1">
    <citation type="journal article" date="2012" name="Microbes Environ.">
        <title>Complete genome sequence of Bradyrhizobium sp. S23321: insights into symbiosis evolution in soil oligotrophs.</title>
        <authorList>
            <person name="Okubo T."/>
            <person name="Tsukui T."/>
            <person name="Maita H."/>
            <person name="Okamoto S."/>
            <person name="Oshima K."/>
            <person name="Fujisawa T."/>
            <person name="Saito A."/>
            <person name="Futamata H."/>
            <person name="Hattori R."/>
            <person name="Shimomura Y."/>
            <person name="Haruta S."/>
            <person name="Morimoto S."/>
            <person name="Wang Y."/>
            <person name="Sakai Y."/>
            <person name="Hattori M."/>
            <person name="Aizawa S."/>
            <person name="Nagashima K.V.P."/>
            <person name="Masuda S."/>
            <person name="Hattori T."/>
            <person name="Yamashita A."/>
            <person name="Bao Z."/>
            <person name="Hayatsu M."/>
            <person name="Kajiya-Kanegae H."/>
            <person name="Yoshinaga I."/>
            <person name="Sakamoto K."/>
            <person name="Toyota K."/>
            <person name="Nakao M."/>
            <person name="Kohara M."/>
            <person name="Anda M."/>
            <person name="Niwa R."/>
            <person name="Jung-Hwan P."/>
            <person name="Sameshima-Saito R."/>
            <person name="Tokuda S."/>
            <person name="Yamamoto S."/>
            <person name="Yamamoto S."/>
            <person name="Yokoyama T."/>
            <person name="Akutsu T."/>
            <person name="Nakamura Y."/>
            <person name="Nakahira-Yanaka Y."/>
            <person name="Takada Hoshino Y."/>
            <person name="Hirakawa H."/>
            <person name="Mitsui H."/>
            <person name="Terasawa K."/>
            <person name="Itakura M."/>
            <person name="Sato S."/>
            <person name="Ikeda-Ohtsubo W."/>
            <person name="Sakakura N."/>
            <person name="Kaminuma E."/>
            <person name="Minamisawa K."/>
        </authorList>
    </citation>
    <scope>NUCLEOTIDE SEQUENCE [LARGE SCALE GENOMIC DNA]</scope>
    <source>
        <strain evidence="1 2">S23321</strain>
    </source>
</reference>
<sequence>MQVENKIVYFTPGGAVTVEIKIDQRRMIEFVMSPRLDIGQEIDAVVP</sequence>
<name>A0AAI8QDS8_9BRAD</name>